<name>A0A7Y0EPB6_9BIFI</name>
<dbReference type="NCBIfam" id="TIGR01665">
    <property type="entry name" value="put_anti_recept"/>
    <property type="match status" value="1"/>
</dbReference>
<organism evidence="2 3">
    <name type="scientific">Bifidobacterium oedipodis</name>
    <dbReference type="NCBI Taxonomy" id="2675322"/>
    <lineage>
        <taxon>Bacteria</taxon>
        <taxon>Bacillati</taxon>
        <taxon>Actinomycetota</taxon>
        <taxon>Actinomycetes</taxon>
        <taxon>Bifidobacteriales</taxon>
        <taxon>Bifidobacteriaceae</taxon>
        <taxon>Bifidobacterium</taxon>
    </lineage>
</organism>
<comment type="caution">
    <text evidence="2">The sequence shown here is derived from an EMBL/GenBank/DDBJ whole genome shotgun (WGS) entry which is preliminary data.</text>
</comment>
<proteinExistence type="predicted"/>
<dbReference type="RefSeq" id="WP_169171917.1">
    <property type="nucleotide sequence ID" value="NZ_JAAIII010000003.1"/>
</dbReference>
<protein>
    <submittedName>
        <fullName evidence="2">Phage minor structural protein</fullName>
    </submittedName>
</protein>
<dbReference type="Proteomes" id="UP000532194">
    <property type="component" value="Unassembled WGS sequence"/>
</dbReference>
<sequence>MSMRFVVYDRWGKPKGDAQNVFEATLKRSIQDDSWSDTLDLRCDDGVLKGDYLIFVDGRGNWHEYWVTSPETIREDGMPVLDVHAVNSLQEIQASRPIIEYFEEVKIGPRRALEYVLDGTRWSVGNIDESVDARDVKLEAVNGWDALQSIADLYGLRFTTRYEVESTLDGIGHRYVDFLKPQSGEHTGKRFEYGRDLKSVRRTFEEQPVYTRLYVYGKSETVSTPDPDDEEVERLISISPVNDGKPYLQASDDVLNQWGMVDAKGAIQQSYGVIVHSDIDTVAALMDQAQEDAKKYFTPQVQYEVDVAAIRLDDGTIPSYERVDVGDIVQIIDTTFSPALRLEGEITGLEEDLLSDGATRTVTVGTVIETMGEYQSTLKKATDALWRGKPNWDATRSIADTAHASSQTAIENVGDVSKVALAANQTAEAANALASQAQATVAQVGTVKNVTFPVASFTDNVCTVTVDGLGVANLVSPYDPLTELAVWDKCKPVFTDHSMQSAVPEGSIRCTCSTTPEKDLRVRVTVLRGA</sequence>
<keyword evidence="3" id="KW-1185">Reference proteome</keyword>
<dbReference type="Pfam" id="PF06605">
    <property type="entry name" value="Prophage_tail"/>
    <property type="match status" value="1"/>
</dbReference>
<evidence type="ECO:0000313" key="2">
    <source>
        <dbReference type="EMBL" id="NMM93862.1"/>
    </source>
</evidence>
<dbReference type="AlphaFoldDB" id="A0A7Y0EPB6"/>
<feature type="domain" description="Tail spike" evidence="1">
    <location>
        <begin position="108"/>
        <end position="376"/>
    </location>
</feature>
<dbReference type="InterPro" id="IPR010572">
    <property type="entry name" value="Tail_dom"/>
</dbReference>
<dbReference type="InterPro" id="IPR007119">
    <property type="entry name" value="Phage_tail_spike_N"/>
</dbReference>
<evidence type="ECO:0000313" key="3">
    <source>
        <dbReference type="Proteomes" id="UP000532194"/>
    </source>
</evidence>
<accession>A0A7Y0EPB6</accession>
<gene>
    <name evidence="2" type="ORF">G1C95_1049</name>
</gene>
<dbReference type="EMBL" id="JAAIII010000003">
    <property type="protein sequence ID" value="NMM93862.1"/>
    <property type="molecule type" value="Genomic_DNA"/>
</dbReference>
<evidence type="ECO:0000259" key="1">
    <source>
        <dbReference type="Pfam" id="PF06605"/>
    </source>
</evidence>
<reference evidence="2 3" key="1">
    <citation type="submission" date="2020-02" db="EMBL/GenBank/DDBJ databases">
        <title>Characterization of phylogenetic diversity of novel bifidobacterial species isolated in Czech ZOOs.</title>
        <authorList>
            <person name="Lugli G.A."/>
            <person name="Vera N.B."/>
            <person name="Ventura M."/>
        </authorList>
    </citation>
    <scope>NUCLEOTIDE SEQUENCE [LARGE SCALE GENOMIC DNA]</scope>
    <source>
        <strain evidence="2 3">DSM 109957</strain>
    </source>
</reference>